<dbReference type="RefSeq" id="WP_091514797.1">
    <property type="nucleotide sequence ID" value="NZ_FNFH01000005.1"/>
</dbReference>
<reference evidence="6" key="1">
    <citation type="submission" date="2016-10" db="EMBL/GenBank/DDBJ databases">
        <authorList>
            <person name="Varghese N."/>
            <person name="Submissions S."/>
        </authorList>
    </citation>
    <scope>NUCLEOTIDE SEQUENCE [LARGE SCALE GENOMIC DNA]</scope>
    <source>
        <strain evidence="6">CGMCC 1.10658</strain>
    </source>
</reference>
<dbReference type="Gene3D" id="1.10.1660.10">
    <property type="match status" value="1"/>
</dbReference>
<feature type="coiled-coil region" evidence="2">
    <location>
        <begin position="95"/>
        <end position="132"/>
    </location>
</feature>
<dbReference type="Proteomes" id="UP000199305">
    <property type="component" value="Unassembled WGS sequence"/>
</dbReference>
<keyword evidence="2" id="KW-0175">Coiled coil</keyword>
<dbReference type="GO" id="GO:0003677">
    <property type="term" value="F:DNA binding"/>
    <property type="evidence" value="ECO:0007669"/>
    <property type="project" value="UniProtKB-KW"/>
</dbReference>
<organism evidence="5 6">
    <name type="scientific">Microbulbifer yueqingensis</name>
    <dbReference type="NCBI Taxonomy" id="658219"/>
    <lineage>
        <taxon>Bacteria</taxon>
        <taxon>Pseudomonadati</taxon>
        <taxon>Pseudomonadota</taxon>
        <taxon>Gammaproteobacteria</taxon>
        <taxon>Cellvibrionales</taxon>
        <taxon>Microbulbiferaceae</taxon>
        <taxon>Microbulbifer</taxon>
    </lineage>
</organism>
<protein>
    <submittedName>
        <fullName evidence="5">Transcriptional regulator, MerR family</fullName>
    </submittedName>
</protein>
<evidence type="ECO:0000256" key="3">
    <source>
        <dbReference type="SAM" id="MobiDB-lite"/>
    </source>
</evidence>
<evidence type="ECO:0000256" key="1">
    <source>
        <dbReference type="ARBA" id="ARBA00023125"/>
    </source>
</evidence>
<evidence type="ECO:0000313" key="6">
    <source>
        <dbReference type="Proteomes" id="UP000199305"/>
    </source>
</evidence>
<dbReference type="STRING" id="658219.SAMN05216212_2584"/>
<dbReference type="InterPro" id="IPR009061">
    <property type="entry name" value="DNA-bd_dom_put_sf"/>
</dbReference>
<dbReference type="EMBL" id="FNFH01000005">
    <property type="protein sequence ID" value="SDK53650.1"/>
    <property type="molecule type" value="Genomic_DNA"/>
</dbReference>
<keyword evidence="6" id="KW-1185">Reference proteome</keyword>
<accession>A0A1G9CPM6</accession>
<dbReference type="AlphaFoldDB" id="A0A1G9CPM6"/>
<dbReference type="CDD" id="cd04776">
    <property type="entry name" value="HTH_GnyR"/>
    <property type="match status" value="1"/>
</dbReference>
<proteinExistence type="predicted"/>
<dbReference type="InterPro" id="IPR047057">
    <property type="entry name" value="MerR_fam"/>
</dbReference>
<dbReference type="PROSITE" id="PS50937">
    <property type="entry name" value="HTH_MERR_2"/>
    <property type="match status" value="1"/>
</dbReference>
<evidence type="ECO:0000313" key="5">
    <source>
        <dbReference type="EMBL" id="SDK53650.1"/>
    </source>
</evidence>
<feature type="region of interest" description="Disordered" evidence="3">
    <location>
        <begin position="1"/>
        <end position="23"/>
    </location>
</feature>
<feature type="domain" description="HTH merR-type" evidence="4">
    <location>
        <begin position="20"/>
        <end position="87"/>
    </location>
</feature>
<dbReference type="Pfam" id="PF13411">
    <property type="entry name" value="MerR_1"/>
    <property type="match status" value="1"/>
</dbReference>
<dbReference type="PANTHER" id="PTHR30204">
    <property type="entry name" value="REDOX-CYCLING DRUG-SENSING TRANSCRIPTIONAL ACTIVATOR SOXR"/>
    <property type="match status" value="1"/>
</dbReference>
<dbReference type="OrthoDB" id="9803659at2"/>
<keyword evidence="1" id="KW-0238">DNA-binding</keyword>
<gene>
    <name evidence="5" type="ORF">SAMN05216212_2584</name>
</gene>
<dbReference type="PANTHER" id="PTHR30204:SF58">
    <property type="entry name" value="HTH-TYPE TRANSCRIPTIONAL REGULATOR YFMP"/>
    <property type="match status" value="1"/>
</dbReference>
<evidence type="ECO:0000256" key="2">
    <source>
        <dbReference type="SAM" id="Coils"/>
    </source>
</evidence>
<evidence type="ECO:0000259" key="4">
    <source>
        <dbReference type="PROSITE" id="PS50937"/>
    </source>
</evidence>
<sequence length="143" mass="16561">MKTEQPQPQPGHESGPEPDSYSISDLAREFGITTRAIRFYEDKGLLSPARRGQTRIYSPEDRVRLMLILRGKRLGFSLDESREIIDMYDPEHGNVEQLQRLLQHIEQKRAQLQQQLRDIQSLMGELDEAEARTRASLAQTQEQ</sequence>
<name>A0A1G9CPM6_9GAMM</name>
<dbReference type="SUPFAM" id="SSF46955">
    <property type="entry name" value="Putative DNA-binding domain"/>
    <property type="match status" value="1"/>
</dbReference>
<dbReference type="SMART" id="SM00422">
    <property type="entry name" value="HTH_MERR"/>
    <property type="match status" value="1"/>
</dbReference>
<dbReference type="InterPro" id="IPR000551">
    <property type="entry name" value="MerR-type_HTH_dom"/>
</dbReference>
<dbReference type="GO" id="GO:0003700">
    <property type="term" value="F:DNA-binding transcription factor activity"/>
    <property type="evidence" value="ECO:0007669"/>
    <property type="project" value="InterPro"/>
</dbReference>